<feature type="transmembrane region" description="Helical" evidence="1">
    <location>
        <begin position="106"/>
        <end position="123"/>
    </location>
</feature>
<feature type="transmembrane region" description="Helical" evidence="1">
    <location>
        <begin position="135"/>
        <end position="155"/>
    </location>
</feature>
<feature type="transmembrane region" description="Helical" evidence="1">
    <location>
        <begin position="175"/>
        <end position="196"/>
    </location>
</feature>
<proteinExistence type="predicted"/>
<evidence type="ECO:0000256" key="1">
    <source>
        <dbReference type="SAM" id="Phobius"/>
    </source>
</evidence>
<feature type="transmembrane region" description="Helical" evidence="1">
    <location>
        <begin position="81"/>
        <end position="99"/>
    </location>
</feature>
<protein>
    <recommendedName>
        <fullName evidence="3">DUF998 domain-containing protein</fullName>
    </recommendedName>
</protein>
<dbReference type="EMBL" id="JALMLT010000001">
    <property type="protein sequence ID" value="MDT8757928.1"/>
    <property type="molecule type" value="Genomic_DNA"/>
</dbReference>
<comment type="caution">
    <text evidence="2">The sequence shown here is derived from an EMBL/GenBank/DDBJ whole genome shotgun (WGS) entry which is preliminary data.</text>
</comment>
<keyword evidence="1" id="KW-0472">Membrane</keyword>
<feature type="transmembrane region" description="Helical" evidence="1">
    <location>
        <begin position="208"/>
        <end position="228"/>
    </location>
</feature>
<keyword evidence="1" id="KW-0812">Transmembrane</keyword>
<feature type="transmembrane region" description="Helical" evidence="1">
    <location>
        <begin position="37"/>
        <end position="61"/>
    </location>
</feature>
<gene>
    <name evidence="2" type="ORF">MZO42_04395</name>
</gene>
<sequence length="240" mass="26802">MAYEQAPFDVQDRPEDLLTHSDKQYFQEIFTRQAVKAYLYLSFGMGIIAFLLPILLIAAGGYDGHYSISYFYHVSDTCQNLLVGSLCATGVFLFLFHGLSNVENWILNLAGAASISVAMNPMGTQQCGAGHDAPSVHAASAILFFVCLAVVAVVFSKRRIEHIQDPSKRRAFKMAYNAAGFAMIAMPAAVAATHFLRKADAAAAPDCTHWIFWIECFGIWAFSFYWFVKTLEYRLLLRIR</sequence>
<reference evidence="2" key="1">
    <citation type="submission" date="2022-04" db="EMBL/GenBank/DDBJ databases">
        <title>Tomato heritable bacteria conferring resistance against bacterial wilt.</title>
        <authorList>
            <person name="Yin J."/>
        </authorList>
    </citation>
    <scope>NUCLEOTIDE SEQUENCE</scope>
    <source>
        <strain evidence="2">Cra20</strain>
    </source>
</reference>
<evidence type="ECO:0008006" key="3">
    <source>
        <dbReference type="Google" id="ProtNLM"/>
    </source>
</evidence>
<keyword evidence="1" id="KW-1133">Transmembrane helix</keyword>
<accession>A0ABU3N0M2</accession>
<organism evidence="2">
    <name type="scientific">Sphingomonas psychrotolerans</name>
    <dbReference type="NCBI Taxonomy" id="1327635"/>
    <lineage>
        <taxon>Bacteria</taxon>
        <taxon>Pseudomonadati</taxon>
        <taxon>Pseudomonadota</taxon>
        <taxon>Alphaproteobacteria</taxon>
        <taxon>Sphingomonadales</taxon>
        <taxon>Sphingomonadaceae</taxon>
        <taxon>Sphingomonas</taxon>
    </lineage>
</organism>
<evidence type="ECO:0000313" key="2">
    <source>
        <dbReference type="EMBL" id="MDT8757928.1"/>
    </source>
</evidence>
<name>A0ABU3N0M2_9SPHN</name>